<dbReference type="OrthoDB" id="9780943at2"/>
<evidence type="ECO:0000313" key="3">
    <source>
        <dbReference type="Proteomes" id="UP000249065"/>
    </source>
</evidence>
<dbReference type="InterPro" id="IPR042100">
    <property type="entry name" value="Bug_dom1"/>
</dbReference>
<proteinExistence type="inferred from homology"/>
<dbReference type="Proteomes" id="UP000249065">
    <property type="component" value="Unassembled WGS sequence"/>
</dbReference>
<evidence type="ECO:0000256" key="1">
    <source>
        <dbReference type="ARBA" id="ARBA00006987"/>
    </source>
</evidence>
<keyword evidence="3" id="KW-1185">Reference proteome</keyword>
<dbReference type="SUPFAM" id="SSF53850">
    <property type="entry name" value="Periplasmic binding protein-like II"/>
    <property type="match status" value="1"/>
</dbReference>
<organism evidence="2 3">
    <name type="scientific">Roseicella frigidaeris</name>
    <dbReference type="NCBI Taxonomy" id="2230885"/>
    <lineage>
        <taxon>Bacteria</taxon>
        <taxon>Pseudomonadati</taxon>
        <taxon>Pseudomonadota</taxon>
        <taxon>Alphaproteobacteria</taxon>
        <taxon>Acetobacterales</taxon>
        <taxon>Roseomonadaceae</taxon>
        <taxon>Roseicella</taxon>
    </lineage>
</organism>
<dbReference type="PANTHER" id="PTHR42928:SF5">
    <property type="entry name" value="BLR1237 PROTEIN"/>
    <property type="match status" value="1"/>
</dbReference>
<name>A0A327MEA9_9PROT</name>
<dbReference type="EMBL" id="QLIX01000001">
    <property type="protein sequence ID" value="RAI60612.1"/>
    <property type="molecule type" value="Genomic_DNA"/>
</dbReference>
<comment type="similarity">
    <text evidence="1">Belongs to the UPF0065 (bug) family.</text>
</comment>
<protein>
    <submittedName>
        <fullName evidence="2">Tripartite tricarboxylate transporter substrate binding protein</fullName>
    </submittedName>
</protein>
<dbReference type="Gene3D" id="3.40.190.150">
    <property type="entry name" value="Bordetella uptake gene, domain 1"/>
    <property type="match status" value="1"/>
</dbReference>
<gene>
    <name evidence="2" type="ORF">DOO78_00290</name>
</gene>
<evidence type="ECO:0000313" key="2">
    <source>
        <dbReference type="EMBL" id="RAI60612.1"/>
    </source>
</evidence>
<accession>A0A327MEA9</accession>
<dbReference type="PANTHER" id="PTHR42928">
    <property type="entry name" value="TRICARBOXYLATE-BINDING PROTEIN"/>
    <property type="match status" value="1"/>
</dbReference>
<sequence length="411" mass="43520">MAMAVRPPGPWRGPHPVRLDAAGSDLAACAVPPSRVVPGRHATTMAAPFHPEKQDRGPVGLPDPHLLPPCCRPKDRRRPAEREMGMSGMGRIGRRAALAAGAALLAAPARAEERWPDGPIRFIGVFPPGGGTDILSRLWCNRMAELCGEQFIVENRSGSAGNIGTEAIARVAPDGRSIGLASVAPLAIAPTLYRRLPFDVNRDFTWLGGLWKLPNLLVVHPEVPARTVPELIALVKANPGKYSYASSGSGTTVHLSGAAFAARAGLEMVHVPYRGGAPAHVDLMAGRVHMIFDNIPQALQEAREGRVRALAVTSAQRVPQAPEIPAMAEFLPGFEITSWAGVMGPAGLPPALAARIAARTAEALASRELAARYEENGATVWAATPEEFARFRAAEESAFAPIIRASGAQVD</sequence>
<comment type="caution">
    <text evidence="2">The sequence shown here is derived from an EMBL/GenBank/DDBJ whole genome shotgun (WGS) entry which is preliminary data.</text>
</comment>
<dbReference type="InterPro" id="IPR005064">
    <property type="entry name" value="BUG"/>
</dbReference>
<dbReference type="CDD" id="cd13578">
    <property type="entry name" value="PBP2_Bug27"/>
    <property type="match status" value="1"/>
</dbReference>
<dbReference type="Pfam" id="PF03401">
    <property type="entry name" value="TctC"/>
    <property type="match status" value="1"/>
</dbReference>
<dbReference type="AlphaFoldDB" id="A0A327MEA9"/>
<dbReference type="Gene3D" id="3.40.190.10">
    <property type="entry name" value="Periplasmic binding protein-like II"/>
    <property type="match status" value="1"/>
</dbReference>
<reference evidence="3" key="1">
    <citation type="submission" date="2018-06" db="EMBL/GenBank/DDBJ databases">
        <authorList>
            <person name="Khan S.A."/>
        </authorList>
    </citation>
    <scope>NUCLEOTIDE SEQUENCE [LARGE SCALE GENOMIC DNA]</scope>
    <source>
        <strain evidence="3">DB-1506</strain>
    </source>
</reference>